<dbReference type="PANTHER" id="PTHR30619">
    <property type="entry name" value="DNA INTERNALIZATION/COMPETENCE PROTEIN COMEC/REC2"/>
    <property type="match status" value="1"/>
</dbReference>
<feature type="domain" description="Metallo-beta-lactamase" evidence="7">
    <location>
        <begin position="475"/>
        <end position="679"/>
    </location>
</feature>
<comment type="subcellular location">
    <subcellularLocation>
        <location evidence="1">Cell membrane</location>
        <topology evidence="1">Multi-pass membrane protein</topology>
    </subcellularLocation>
</comment>
<gene>
    <name evidence="8" type="ORF">WMO75_06655</name>
</gene>
<dbReference type="InterPro" id="IPR052159">
    <property type="entry name" value="Competence_DNA_uptake"/>
</dbReference>
<dbReference type="SUPFAM" id="SSF56281">
    <property type="entry name" value="Metallo-hydrolase/oxidoreductase"/>
    <property type="match status" value="1"/>
</dbReference>
<dbReference type="NCBIfam" id="TIGR00361">
    <property type="entry name" value="ComEC_Rec2"/>
    <property type="match status" value="1"/>
</dbReference>
<keyword evidence="3 6" id="KW-0812">Transmembrane</keyword>
<dbReference type="SMART" id="SM00849">
    <property type="entry name" value="Lactamase_B"/>
    <property type="match status" value="1"/>
</dbReference>
<dbReference type="InterPro" id="IPR036866">
    <property type="entry name" value="RibonucZ/Hydroxyglut_hydro"/>
</dbReference>
<dbReference type="Pfam" id="PF00753">
    <property type="entry name" value="Lactamase_B"/>
    <property type="match status" value="1"/>
</dbReference>
<feature type="transmembrane region" description="Helical" evidence="6">
    <location>
        <begin position="355"/>
        <end position="379"/>
    </location>
</feature>
<dbReference type="InterPro" id="IPR004797">
    <property type="entry name" value="Competence_ComEC/Rec2"/>
</dbReference>
<sequence length="730" mass="80138">MLCLCILDLAGIPVIRGNPLPREVREYIESHPSAVICGEVQRCQDTEYSLSVYLKQVFLLCQSERIPIRNIRVFLEKNAKENLKTGMVIQVGGELERVSAPRNPGEFDSQQYYACQGIYYFLKNGIIQKKGRNYSKYGQFLTELRGRIGEILLETAGEDAGIYQAMLLGEKSGLDEEVRLRYQMAGMVHILAISGLHISVLGMGLFSLLKKLSFGNGWAGFLSLSVILQYGMLTGSSVSAMRAVCMFVLAVGARILGRSYDFLTALAVSAILLLLDTPAYLYSSSFLLSFGAVTGLGIVAPALNRLVGSERAWVKTLLSSFAVQLTTLPVLLRMYGEVSVLGIVLNLAVLPTVSVVLICGLCCVAVGFMSISAAGICLIPGKILLMLYEKLCVLAGAVPFCTWIGGAPEIWQCVVYYVLLFGGIQIALFLKEKGAYRVWRVLSRGICVAVVCVSIFILGFRQKNLISITCLDIGQGDGIVIQLPGGKTVMVDGGSSSKKKVASYQILPYLKNQGISVVDAMLISHTDLDHISGVQELLTLKEKHLTTLRIKNLLLPDWKAPEEVYYELEEQAKRCGISVLRLHQGQKLRFGDGSLEILSPETSAKGTDVNEEGIVMELRYGKFRGLFTGDIGAETEKKLLPKLDDVNFLKVGHHGSRYSTCQEFLDKIKPELAVISCSESNTYGHPSPETTARLEENGIRTEYTMKNGAITVYTDGHSIRMKTFCNEKTA</sequence>
<feature type="transmembrane region" description="Helical" evidence="6">
    <location>
        <begin position="287"/>
        <end position="304"/>
    </location>
</feature>
<dbReference type="InterPro" id="IPR004477">
    <property type="entry name" value="ComEC_N"/>
</dbReference>
<feature type="transmembrane region" description="Helical" evidence="6">
    <location>
        <begin position="239"/>
        <end position="256"/>
    </location>
</feature>
<dbReference type="RefSeq" id="WP_303223834.1">
    <property type="nucleotide sequence ID" value="NZ_JBBMEI010000015.1"/>
</dbReference>
<proteinExistence type="predicted"/>
<comment type="caution">
    <text evidence="8">The sequence shown here is derived from an EMBL/GenBank/DDBJ whole genome shotgun (WGS) entry which is preliminary data.</text>
</comment>
<dbReference type="CDD" id="cd07731">
    <property type="entry name" value="ComA-like_MBL-fold"/>
    <property type="match status" value="1"/>
</dbReference>
<feature type="transmembrane region" description="Helical" evidence="6">
    <location>
        <begin position="391"/>
        <end position="408"/>
    </location>
</feature>
<feature type="transmembrane region" description="Helical" evidence="6">
    <location>
        <begin position="442"/>
        <end position="460"/>
    </location>
</feature>
<dbReference type="InterPro" id="IPR001279">
    <property type="entry name" value="Metallo-B-lactamas"/>
</dbReference>
<evidence type="ECO:0000256" key="2">
    <source>
        <dbReference type="ARBA" id="ARBA00022475"/>
    </source>
</evidence>
<dbReference type="Proteomes" id="UP001446032">
    <property type="component" value="Unassembled WGS sequence"/>
</dbReference>
<keyword evidence="9" id="KW-1185">Reference proteome</keyword>
<reference evidence="8 9" key="1">
    <citation type="submission" date="2024-03" db="EMBL/GenBank/DDBJ databases">
        <title>Human intestinal bacterial collection.</title>
        <authorList>
            <person name="Pauvert C."/>
            <person name="Hitch T.C.A."/>
            <person name="Clavel T."/>
        </authorList>
    </citation>
    <scope>NUCLEOTIDE SEQUENCE [LARGE SCALE GENOMIC DNA]</scope>
    <source>
        <strain evidence="8 9">CLA-AA-H95</strain>
    </source>
</reference>
<dbReference type="EMBL" id="JBBMEI010000015">
    <property type="protein sequence ID" value="MEQ2358018.1"/>
    <property type="molecule type" value="Genomic_DNA"/>
</dbReference>
<dbReference type="Pfam" id="PF13567">
    <property type="entry name" value="DUF4131"/>
    <property type="match status" value="1"/>
</dbReference>
<name>A0ABV1AK44_9FIRM</name>
<dbReference type="Gene3D" id="3.60.15.10">
    <property type="entry name" value="Ribonuclease Z/Hydroxyacylglutathione hydrolase-like"/>
    <property type="match status" value="1"/>
</dbReference>
<feature type="transmembrane region" description="Helical" evidence="6">
    <location>
        <begin position="414"/>
        <end position="430"/>
    </location>
</feature>
<dbReference type="PANTHER" id="PTHR30619:SF1">
    <property type="entry name" value="RECOMBINATION PROTEIN 2"/>
    <property type="match status" value="1"/>
</dbReference>
<keyword evidence="2" id="KW-1003">Cell membrane</keyword>
<feature type="transmembrane region" description="Helical" evidence="6">
    <location>
        <begin position="216"/>
        <end position="233"/>
    </location>
</feature>
<feature type="transmembrane region" description="Helical" evidence="6">
    <location>
        <begin position="187"/>
        <end position="209"/>
    </location>
</feature>
<dbReference type="InterPro" id="IPR025405">
    <property type="entry name" value="DUF4131"/>
</dbReference>
<evidence type="ECO:0000313" key="8">
    <source>
        <dbReference type="EMBL" id="MEQ2358018.1"/>
    </source>
</evidence>
<evidence type="ECO:0000256" key="6">
    <source>
        <dbReference type="SAM" id="Phobius"/>
    </source>
</evidence>
<keyword evidence="5 6" id="KW-0472">Membrane</keyword>
<feature type="transmembrane region" description="Helical" evidence="6">
    <location>
        <begin position="263"/>
        <end position="281"/>
    </location>
</feature>
<protein>
    <submittedName>
        <fullName evidence="8">DNA internalization-related competence protein ComEC/Rec2</fullName>
    </submittedName>
</protein>
<evidence type="ECO:0000256" key="5">
    <source>
        <dbReference type="ARBA" id="ARBA00023136"/>
    </source>
</evidence>
<evidence type="ECO:0000256" key="4">
    <source>
        <dbReference type="ARBA" id="ARBA00022989"/>
    </source>
</evidence>
<evidence type="ECO:0000259" key="7">
    <source>
        <dbReference type="SMART" id="SM00849"/>
    </source>
</evidence>
<dbReference type="NCBIfam" id="TIGR00360">
    <property type="entry name" value="ComEC_N-term"/>
    <property type="match status" value="1"/>
</dbReference>
<dbReference type="Pfam" id="PF03772">
    <property type="entry name" value="Competence"/>
    <property type="match status" value="1"/>
</dbReference>
<organism evidence="8 9">
    <name type="scientific">Blautia intestinihominis</name>
    <dbReference type="NCBI Taxonomy" id="3133152"/>
    <lineage>
        <taxon>Bacteria</taxon>
        <taxon>Bacillati</taxon>
        <taxon>Bacillota</taxon>
        <taxon>Clostridia</taxon>
        <taxon>Lachnospirales</taxon>
        <taxon>Lachnospiraceae</taxon>
        <taxon>Blautia</taxon>
    </lineage>
</organism>
<evidence type="ECO:0000256" key="1">
    <source>
        <dbReference type="ARBA" id="ARBA00004651"/>
    </source>
</evidence>
<evidence type="ECO:0000313" key="9">
    <source>
        <dbReference type="Proteomes" id="UP001446032"/>
    </source>
</evidence>
<keyword evidence="4 6" id="KW-1133">Transmembrane helix</keyword>
<evidence type="ECO:0000256" key="3">
    <source>
        <dbReference type="ARBA" id="ARBA00022692"/>
    </source>
</evidence>
<accession>A0ABV1AK44</accession>
<dbReference type="InterPro" id="IPR035681">
    <property type="entry name" value="ComA-like_MBL"/>
</dbReference>